<reference evidence="9 10" key="1">
    <citation type="journal article" date="2016" name="Nat. Commun.">
        <title>Thousands of microbial genomes shed light on interconnected biogeochemical processes in an aquifer system.</title>
        <authorList>
            <person name="Anantharaman K."/>
            <person name="Brown C.T."/>
            <person name="Hug L.A."/>
            <person name="Sharon I."/>
            <person name="Castelle C.J."/>
            <person name="Probst A.J."/>
            <person name="Thomas B.C."/>
            <person name="Singh A."/>
            <person name="Wilkins M.J."/>
            <person name="Karaoz U."/>
            <person name="Brodie E.L."/>
            <person name="Williams K.H."/>
            <person name="Hubbard S.S."/>
            <person name="Banfield J.F."/>
        </authorList>
    </citation>
    <scope>NUCLEOTIDE SEQUENCE [LARGE SCALE GENOMIC DNA]</scope>
</reference>
<dbReference type="Pfam" id="PF00999">
    <property type="entry name" value="Na_H_Exchanger"/>
    <property type="match status" value="1"/>
</dbReference>
<dbReference type="Proteomes" id="UP000176923">
    <property type="component" value="Unassembled WGS sequence"/>
</dbReference>
<dbReference type="InterPro" id="IPR003148">
    <property type="entry name" value="RCK_N"/>
</dbReference>
<feature type="transmembrane region" description="Helical" evidence="7">
    <location>
        <begin position="321"/>
        <end position="346"/>
    </location>
</feature>
<dbReference type="Pfam" id="PF02254">
    <property type="entry name" value="TrkA_N"/>
    <property type="match status" value="1"/>
</dbReference>
<dbReference type="GO" id="GO:0016020">
    <property type="term" value="C:membrane"/>
    <property type="evidence" value="ECO:0007669"/>
    <property type="project" value="UniProtKB-SubCell"/>
</dbReference>
<dbReference type="InterPro" id="IPR036291">
    <property type="entry name" value="NAD(P)-bd_dom_sf"/>
</dbReference>
<dbReference type="InterPro" id="IPR038770">
    <property type="entry name" value="Na+/solute_symporter_sf"/>
</dbReference>
<dbReference type="EMBL" id="MFJL01000006">
    <property type="protein sequence ID" value="OGG16880.1"/>
    <property type="molecule type" value="Genomic_DNA"/>
</dbReference>
<dbReference type="GO" id="GO:0006813">
    <property type="term" value="P:potassium ion transport"/>
    <property type="evidence" value="ECO:0007669"/>
    <property type="project" value="InterPro"/>
</dbReference>
<dbReference type="AlphaFoldDB" id="A0A1F5ZWR1"/>
<organism evidence="9 10">
    <name type="scientific">Candidatus Gottesmanbacteria bacterium RIFCSPHIGHO2_02_FULL_39_11</name>
    <dbReference type="NCBI Taxonomy" id="1798382"/>
    <lineage>
        <taxon>Bacteria</taxon>
        <taxon>Candidatus Gottesmaniibacteriota</taxon>
    </lineage>
</organism>
<comment type="similarity">
    <text evidence="2">Belongs to the monovalent cation:proton antiporter 2 (CPA2) transporter (TC 2.A.37) family.</text>
</comment>
<comment type="subcellular location">
    <subcellularLocation>
        <location evidence="1">Membrane</location>
        <topology evidence="1">Multi-pass membrane protein</topology>
    </subcellularLocation>
</comment>
<feature type="transmembrane region" description="Helical" evidence="7">
    <location>
        <begin position="112"/>
        <end position="133"/>
    </location>
</feature>
<evidence type="ECO:0000256" key="5">
    <source>
        <dbReference type="ARBA" id="ARBA00022989"/>
    </source>
</evidence>
<dbReference type="PANTHER" id="PTHR42751">
    <property type="entry name" value="SODIUM/HYDROGEN EXCHANGER FAMILY/TRKA DOMAIN PROTEIN"/>
    <property type="match status" value="1"/>
</dbReference>
<dbReference type="Gene3D" id="3.40.50.720">
    <property type="entry name" value="NAD(P)-binding Rossmann-like Domain"/>
    <property type="match status" value="1"/>
</dbReference>
<feature type="transmembrane region" description="Helical" evidence="7">
    <location>
        <begin position="264"/>
        <end position="282"/>
    </location>
</feature>
<keyword evidence="3" id="KW-0813">Transport</keyword>
<evidence type="ECO:0000259" key="8">
    <source>
        <dbReference type="PROSITE" id="PS51201"/>
    </source>
</evidence>
<dbReference type="Gene3D" id="1.20.1530.20">
    <property type="match status" value="1"/>
</dbReference>
<feature type="transmembrane region" description="Helical" evidence="7">
    <location>
        <begin position="288"/>
        <end position="314"/>
    </location>
</feature>
<dbReference type="GO" id="GO:1902600">
    <property type="term" value="P:proton transmembrane transport"/>
    <property type="evidence" value="ECO:0007669"/>
    <property type="project" value="InterPro"/>
</dbReference>
<comment type="caution">
    <text evidence="9">The sequence shown here is derived from an EMBL/GenBank/DDBJ whole genome shotgun (WGS) entry which is preliminary data.</text>
</comment>
<feature type="transmembrane region" description="Helical" evidence="7">
    <location>
        <begin position="85"/>
        <end position="106"/>
    </location>
</feature>
<keyword evidence="4 7" id="KW-0812">Transmembrane</keyword>
<evidence type="ECO:0000256" key="1">
    <source>
        <dbReference type="ARBA" id="ARBA00004141"/>
    </source>
</evidence>
<feature type="transmembrane region" description="Helical" evidence="7">
    <location>
        <begin position="179"/>
        <end position="202"/>
    </location>
</feature>
<evidence type="ECO:0000313" key="10">
    <source>
        <dbReference type="Proteomes" id="UP000176923"/>
    </source>
</evidence>
<feature type="transmembrane region" description="Helical" evidence="7">
    <location>
        <begin position="6"/>
        <end position="24"/>
    </location>
</feature>
<feature type="transmembrane region" description="Helical" evidence="7">
    <location>
        <begin position="352"/>
        <end position="372"/>
    </location>
</feature>
<evidence type="ECO:0000256" key="6">
    <source>
        <dbReference type="ARBA" id="ARBA00023136"/>
    </source>
</evidence>
<dbReference type="GO" id="GO:0015297">
    <property type="term" value="F:antiporter activity"/>
    <property type="evidence" value="ECO:0007669"/>
    <property type="project" value="InterPro"/>
</dbReference>
<evidence type="ECO:0000256" key="7">
    <source>
        <dbReference type="SAM" id="Phobius"/>
    </source>
</evidence>
<feature type="transmembrane region" description="Helical" evidence="7">
    <location>
        <begin position="29"/>
        <end position="49"/>
    </location>
</feature>
<dbReference type="SUPFAM" id="SSF51735">
    <property type="entry name" value="NAD(P)-binding Rossmann-fold domains"/>
    <property type="match status" value="1"/>
</dbReference>
<proteinExistence type="inferred from homology"/>
<keyword evidence="6 7" id="KW-0472">Membrane</keyword>
<evidence type="ECO:0000256" key="4">
    <source>
        <dbReference type="ARBA" id="ARBA00022692"/>
    </source>
</evidence>
<feature type="domain" description="RCK N-terminal" evidence="8">
    <location>
        <begin position="404"/>
        <end position="521"/>
    </location>
</feature>
<name>A0A1F5ZWR1_9BACT</name>
<dbReference type="InterPro" id="IPR006153">
    <property type="entry name" value="Cation/H_exchanger_TM"/>
</dbReference>
<evidence type="ECO:0000256" key="2">
    <source>
        <dbReference type="ARBA" id="ARBA00005551"/>
    </source>
</evidence>
<dbReference type="STRING" id="1798382.A3D77_06435"/>
<feature type="transmembrane region" description="Helical" evidence="7">
    <location>
        <begin position="145"/>
        <end position="167"/>
    </location>
</feature>
<evidence type="ECO:0000256" key="3">
    <source>
        <dbReference type="ARBA" id="ARBA00022448"/>
    </source>
</evidence>
<dbReference type="PROSITE" id="PS51201">
    <property type="entry name" value="RCK_N"/>
    <property type="match status" value="1"/>
</dbReference>
<sequence>MDIFIEITLIIALATVFAIVMRLFKQPLIVGYILAGIFAGPYFLNVLHARDQIELFSKIGITVLLFIVGLHLSPKVIREVGKVSLITGLGQVFFTSVIGFFIALFLGIERIAAIYVSIALTFSSTIIILKLLSDRGDLNKLYGKISIGFLLVQDMVATIILLFVSSFAKTNNTDIVSTLGFLLIKALGIMLILYLVSGYVIPKVSKFVASSPELLFLFSMTWGLGLAALFYILGFSVEIGALIAGVALSLTPFSYEIGARLKPLRDFFIVLFFILLGSQMVLDNIQTLIFPAVVLSLFVLIGNPVIVIILMNILGYKRRTAFMAGLTVAQISEFSLILAALGFNVGHLSREILSLITLVGLITIAGSTYLILYADTIYSYTENLLKLLELRKQNKEKLPQEGEHYAFILFGYDRVGSDFIGAFSKLGKSYLVVDFNPSSIKQLQDRNIPFRFGDAEDIEFLQELNLSQVKLAVSTIPDFKTSMLLIKQIKQDSPQAIIIMLSHDIKHAEELYQAGATYVIMPHYLGARYASHMITRLGLDREAFKEEREKHLEHLSKREQSALCI</sequence>
<feature type="transmembrane region" description="Helical" evidence="7">
    <location>
        <begin position="55"/>
        <end position="73"/>
    </location>
</feature>
<accession>A0A1F5ZWR1</accession>
<dbReference type="PANTHER" id="PTHR42751:SF3">
    <property type="entry name" value="SODIUM_GLUTAMATE SYMPORTER"/>
    <property type="match status" value="1"/>
</dbReference>
<keyword evidence="5 7" id="KW-1133">Transmembrane helix</keyword>
<evidence type="ECO:0000313" key="9">
    <source>
        <dbReference type="EMBL" id="OGG16880.1"/>
    </source>
</evidence>
<gene>
    <name evidence="9" type="ORF">A3D77_06435</name>
</gene>
<protein>
    <submittedName>
        <fullName evidence="9">Sodium:proton exchanger</fullName>
    </submittedName>
</protein>